<evidence type="ECO:0000256" key="1">
    <source>
        <dbReference type="SAM" id="SignalP"/>
    </source>
</evidence>
<dbReference type="AlphaFoldDB" id="A0A0A7FYQ7"/>
<proteinExistence type="predicted"/>
<protein>
    <recommendedName>
        <fullName evidence="4">Alternate signal-mediated exported, CPF_0494 family protein</fullName>
    </recommendedName>
</protein>
<keyword evidence="1" id="KW-0732">Signal</keyword>
<evidence type="ECO:0000313" key="3">
    <source>
        <dbReference type="Proteomes" id="UP000030635"/>
    </source>
</evidence>
<evidence type="ECO:0000313" key="2">
    <source>
        <dbReference type="EMBL" id="AIY83971.1"/>
    </source>
</evidence>
<dbReference type="KEGG" id="cbv:U729_655"/>
<feature type="signal peptide" evidence="1">
    <location>
        <begin position="1"/>
        <end position="24"/>
    </location>
</feature>
<name>A0A0A7FYQ7_9CLOT</name>
<dbReference type="Proteomes" id="UP000030635">
    <property type="component" value="Chromosome"/>
</dbReference>
<feature type="chain" id="PRO_5038616902" description="Alternate signal-mediated exported, CPF_0494 family protein" evidence="1">
    <location>
        <begin position="25"/>
        <end position="195"/>
    </location>
</feature>
<dbReference type="RefSeq" id="WP_039311594.1">
    <property type="nucleotide sequence ID" value="NZ_CP006905.1"/>
</dbReference>
<dbReference type="EMBL" id="CP006905">
    <property type="protein sequence ID" value="AIY83971.1"/>
    <property type="molecule type" value="Genomic_DNA"/>
</dbReference>
<organism evidence="2 3">
    <name type="scientific">Clostridium baratii str. Sullivan</name>
    <dbReference type="NCBI Taxonomy" id="1415775"/>
    <lineage>
        <taxon>Bacteria</taxon>
        <taxon>Bacillati</taxon>
        <taxon>Bacillota</taxon>
        <taxon>Clostridia</taxon>
        <taxon>Eubacteriales</taxon>
        <taxon>Clostridiaceae</taxon>
        <taxon>Clostridium</taxon>
    </lineage>
</organism>
<evidence type="ECO:0008006" key="4">
    <source>
        <dbReference type="Google" id="ProtNLM"/>
    </source>
</evidence>
<dbReference type="GeneID" id="60854143"/>
<dbReference type="STRING" id="1561.NPD11_2335"/>
<reference evidence="2 3" key="1">
    <citation type="journal article" date="2015" name="Infect. Genet. Evol.">
        <title>Genomic sequences of six botulinum neurotoxin-producing strains representing three clostridial species illustrate the mobility and diversity of botulinum neurotoxin genes.</title>
        <authorList>
            <person name="Smith T.J."/>
            <person name="Hill K.K."/>
            <person name="Xie G."/>
            <person name="Foley B.T."/>
            <person name="Williamson C.H."/>
            <person name="Foster J.T."/>
            <person name="Johnson S.L."/>
            <person name="Chertkov O."/>
            <person name="Teshima H."/>
            <person name="Gibbons H.S."/>
            <person name="Johnsky L.A."/>
            <person name="Karavis M.A."/>
            <person name="Smith L.A."/>
        </authorList>
    </citation>
    <scope>NUCLEOTIDE SEQUENCE [LARGE SCALE GENOMIC DNA]</scope>
    <source>
        <strain evidence="2 3">Sullivan</strain>
    </source>
</reference>
<accession>A0A0A7FYQ7</accession>
<sequence length="195" mass="22748">MVIKNKKKKLIIITTVLIASICLASTAFFISTDKTRNVFKVAKYEIDTKENFKQSKEWKTKSIKKEVWAENNGTLPAYVRIKVVPFWKSGLPLMYDDKKTIQLEFSNSKLWKKIGDYYYYKKILKPGEKTENLIDGVKVNADLLEANKDYNIKDLSVDVFTDSIIHLDDNKNSENKQINNDRLKKTWQVQETDIL</sequence>
<keyword evidence="3" id="KW-1185">Reference proteome</keyword>
<dbReference type="HOGENOM" id="CLU_1394193_0_0_9"/>
<gene>
    <name evidence="2" type="ORF">U729_655</name>
</gene>